<keyword evidence="2" id="KW-0813">Transport</keyword>
<dbReference type="Pfam" id="PF07715">
    <property type="entry name" value="Plug"/>
    <property type="match status" value="1"/>
</dbReference>
<dbReference type="InterPro" id="IPR039426">
    <property type="entry name" value="TonB-dep_rcpt-like"/>
</dbReference>
<dbReference type="Gene3D" id="2.170.130.10">
    <property type="entry name" value="TonB-dependent receptor, plug domain"/>
    <property type="match status" value="1"/>
</dbReference>
<dbReference type="PANTHER" id="PTHR30069">
    <property type="entry name" value="TONB-DEPENDENT OUTER MEMBRANE RECEPTOR"/>
    <property type="match status" value="1"/>
</dbReference>
<organism evidence="4 5">
    <name type="scientific">Hymenobacter roseosalivarius DSM 11622</name>
    <dbReference type="NCBI Taxonomy" id="645990"/>
    <lineage>
        <taxon>Bacteria</taxon>
        <taxon>Pseudomonadati</taxon>
        <taxon>Bacteroidota</taxon>
        <taxon>Cytophagia</taxon>
        <taxon>Cytophagales</taxon>
        <taxon>Hymenobacteraceae</taxon>
        <taxon>Hymenobacter</taxon>
    </lineage>
</organism>
<name>A0A1W1W510_9BACT</name>
<dbReference type="Proteomes" id="UP000192266">
    <property type="component" value="Unassembled WGS sequence"/>
</dbReference>
<evidence type="ECO:0000313" key="4">
    <source>
        <dbReference type="EMBL" id="SMC00695.1"/>
    </source>
</evidence>
<reference evidence="4 5" key="1">
    <citation type="submission" date="2017-04" db="EMBL/GenBank/DDBJ databases">
        <authorList>
            <person name="Afonso C.L."/>
            <person name="Miller P.J."/>
            <person name="Scott M.A."/>
            <person name="Spackman E."/>
            <person name="Goraichik I."/>
            <person name="Dimitrov K.M."/>
            <person name="Suarez D.L."/>
            <person name="Swayne D.E."/>
        </authorList>
    </citation>
    <scope>NUCLEOTIDE SEQUENCE [LARGE SCALE GENOMIC DNA]</scope>
    <source>
        <strain evidence="4 5">DSM 11622</strain>
    </source>
</reference>
<dbReference type="InterPro" id="IPR012910">
    <property type="entry name" value="Plug_dom"/>
</dbReference>
<comment type="similarity">
    <text evidence="2">Belongs to the TonB-dependent receptor family.</text>
</comment>
<protein>
    <submittedName>
        <fullName evidence="4">TonB-dependent receptor plug</fullName>
    </submittedName>
</protein>
<dbReference type="InterPro" id="IPR037066">
    <property type="entry name" value="Plug_dom_sf"/>
</dbReference>
<dbReference type="GO" id="GO:0044718">
    <property type="term" value="P:siderophore transmembrane transport"/>
    <property type="evidence" value="ECO:0007669"/>
    <property type="project" value="TreeGrafter"/>
</dbReference>
<dbReference type="PROSITE" id="PS52016">
    <property type="entry name" value="TONB_DEPENDENT_REC_3"/>
    <property type="match status" value="1"/>
</dbReference>
<keyword evidence="2" id="KW-1134">Transmembrane beta strand</keyword>
<keyword evidence="5" id="KW-1185">Reference proteome</keyword>
<evidence type="ECO:0000256" key="2">
    <source>
        <dbReference type="PROSITE-ProRule" id="PRU01360"/>
    </source>
</evidence>
<dbReference type="GO" id="GO:0015344">
    <property type="term" value="F:siderophore uptake transmembrane transporter activity"/>
    <property type="evidence" value="ECO:0007669"/>
    <property type="project" value="TreeGrafter"/>
</dbReference>
<evidence type="ECO:0000256" key="1">
    <source>
        <dbReference type="ARBA" id="ARBA00022729"/>
    </source>
</evidence>
<evidence type="ECO:0000259" key="3">
    <source>
        <dbReference type="Pfam" id="PF07715"/>
    </source>
</evidence>
<keyword evidence="1" id="KW-0732">Signal</keyword>
<gene>
    <name evidence="4" type="ORF">SAMN00120144_3075</name>
</gene>
<dbReference type="Gene3D" id="2.60.40.1930">
    <property type="match status" value="1"/>
</dbReference>
<keyword evidence="2" id="KW-0998">Cell outer membrane</keyword>
<dbReference type="AlphaFoldDB" id="A0A1W1W510"/>
<comment type="subcellular location">
    <subcellularLocation>
        <location evidence="2">Cell outer membrane</location>
        <topology evidence="2">Multi-pass membrane protein</topology>
    </subcellularLocation>
</comment>
<feature type="domain" description="TonB-dependent receptor plug" evidence="3">
    <location>
        <begin position="632"/>
        <end position="729"/>
    </location>
</feature>
<dbReference type="SUPFAM" id="SSF56935">
    <property type="entry name" value="Porins"/>
    <property type="match status" value="1"/>
</dbReference>
<dbReference type="EMBL" id="FWWW01000122">
    <property type="protein sequence ID" value="SMC00695.1"/>
    <property type="molecule type" value="Genomic_DNA"/>
</dbReference>
<keyword evidence="2" id="KW-0472">Membrane</keyword>
<keyword evidence="2" id="KW-0812">Transmembrane</keyword>
<dbReference type="GO" id="GO:0009279">
    <property type="term" value="C:cell outer membrane"/>
    <property type="evidence" value="ECO:0007669"/>
    <property type="project" value="UniProtKB-SubCell"/>
</dbReference>
<dbReference type="OrthoDB" id="679547at2"/>
<dbReference type="STRING" id="645990.SAMN00120144_3075"/>
<dbReference type="PANTHER" id="PTHR30069:SF29">
    <property type="entry name" value="HEMOGLOBIN AND HEMOGLOBIN-HAPTOGLOBIN-BINDING PROTEIN 1-RELATED"/>
    <property type="match status" value="1"/>
</dbReference>
<accession>A0A1W1W510</accession>
<dbReference type="RefSeq" id="WP_084448145.1">
    <property type="nucleotide sequence ID" value="NZ_FWWW01000122.1"/>
</dbReference>
<sequence>MRYPRYLQLRLVGLLTLLLLGSFQRTPADDFLRQVVSRLQGFYVRSFPEKSYLHTDKAFYALGETIWLKAYVVDGAQHRPDTVSRVLYVDLVGPDQRVVAQRVLRLNQGTAAADFELADTLAQGAYTVRAYTNWMRNFSPDYFFSKRLPVWQASPEAASATAANKRGARSVTRKAAPISAKTDVQFFPEGGNLVAGLPAVVAFKATDGYGRGIDVSGQLTDDLGQAVSTFKTAHAGMGTVLLTPQPGRQYKAAAVLPDGTRAEYALPAVAPAGFVMKVTQAKDFVYVGVQRQAGAAPAATENVTLMVHVRGTVAYVAKGQLSGNEGYAARIAKSKFPAGVAHFTLFDGQGAPQCERLAFVDSQPGLQVRITPDKPSYAPREKVNLTVAVTDGAGQPVAAQLSLAVTNSQATGAAENPETTILTHLLLSSDLRGYVENPGYYFQNKTLEAAQHLDNLLLTQGWRRFVWQELIDDKMPPRPFALEQTLSVGGQVVRPNEKPAGVSQLTIFQAGPSQGMAVANTDADGSFVVGGFEGKDTARVVVQARKEKGGSNLLIKLHPRWPTVTALTWPLPSQPQPVVAAYLEQSKKQLTAQRQYRADTTKTILLKGVTVEGRKIPKPPVDARRLYSRADAVIKPDDIPGSSSFQSVLQLLQGRVAGVTVGPGPDYRVGIRGNSVGIVRDSNGPLFILDGIPIDITAINTIPIFDVETIEVLKGPSAAIYGSRAGGGVIAIFTKRGSSNYDYSKAPAPGIVTAVLPAYYRARAFYAPRYEGAAKPAPPRPDYRSTTLYWAPALRTDATGQTQVSFYCSDDVSTFRVAVEGLSDGGTPGMGVGEFSVAK</sequence>
<keyword evidence="4" id="KW-0675">Receptor</keyword>
<proteinExistence type="inferred from homology"/>
<evidence type="ECO:0000313" key="5">
    <source>
        <dbReference type="Proteomes" id="UP000192266"/>
    </source>
</evidence>